<protein>
    <recommendedName>
        <fullName evidence="15">DNA ligase</fullName>
        <ecNumber evidence="15">6.5.1.1</ecNumber>
    </recommendedName>
</protein>
<feature type="domain" description="BRCT" evidence="19">
    <location>
        <begin position="686"/>
        <end position="771"/>
    </location>
</feature>
<sequence>MTIHIKTEDEDEPELKPVKKEYDHDDPLRPLGPSPSFHDLCRILDAMEGRREERVSSLTKHRPRYLKALFEKWRKVYGNDLYPCIRLLLPKHDRNRPMYFLKEFGLGRLYCDALSLDKKTSSAAKRLLSWKSGAPNQNNNESSAGDFAKVLYKEIDSRSMVAKTLLSIDDINDQLDSLATTRSGAKRLEIVKTWLEKITPKDHLWLLKIILQDLRLGLSESVVLCAFHHNAYEYYNICTDLKTVCHTLHSTHIPLEDTQASLKTFNVFKPMLSKRSTKDLPDIVKLMLSGKHKEFLIEEKMDGERIQLHKSGEQYQFWSRSGTNYTDIYGANPTIGCLTPFIHSAFKPAVEDVILDGEMLVWDPKKKRILPFGSVKSLKPSSINRDEPRALFKVFDILYLKGKGKPEGTSLINKPLSERRQVMESGRVFVEIKTRLEFCYSVRGKDTQDIKASFEKILEESGEGLIIKRLDSKYRVNARTDDWYKVKPDYMDELGETFEVLAVGAFWGRGKRGGTFGSFLVALVDNENSDPLQGIFRYKTLCRVGTGLTTDETTQIMTKLEGKYSNWDKKRPERNPDWLDIGKGSGQTPDVWWHWKDSFVLTIKGTEIINSYAYGCQFSIRFPRSIRFDMERDIGDCMPYQELLGIANQLQDKNKLGENLSGHVRKRKRNELSQPTSSLMPLKRSDSHKIFYGAEFWVLQGLEDTAESKSDLEVMLNRNEGKIIHTVPRPAPDREHFCITRRTDFWDAEKAIRHGLQLVHPQWVHDSMEAGYKIGVTSPKYAVNTAQPTVENSISQYTSALAVVKKESDSEGGEDWADEQSDATTVAEDRWPNASATEDGPLGCEDVPLPNKPLDTELEAEVKEGIFYPLVFYLDNKPIAQCSEGPVGNTVSVDPDGESSKLMAFPDASSKNSLNLQSTHPLISPFNSPSPNIYVATSSHRDLPPLSPMPDDFQPRPIPSPSPSIPFPSPAPNRQDNQDGVSTLLSGLQIENPDWDQTILAHSQSIASLELQARRNEEVLRRNDATIKELSQLLVFASDFTKLKAQVSREFLQVRNSLDTANGSTNSRLALLETQATFTAKFHSEPPHYSHLSFSGEISETHQFCYSIRDAFARVSHQFESDRDRILWISSYFRTASGRLGEPCPSYSWWRGLLTRNADAQGLPTKSASALAPFVLPELATSDAFLDLIELHFSSSTEEEDSRKAFFALRQGSSSISDFNIQFNTLLYSVDLSPKSALEHYERAINQKIIELGIQRGGWSELTNLDDMQQMAVKLSLDVGRVNQINQRKFSVPPPRVEYRVSSSAPVVAKPSQAVPMDIDLVLALVGFTWPAWRKACTDRRTCFRCLQPFDKEHVDHRGCPLPDSKWLKKESLLPFWKEWGGKLREDDQEFDRLSYRSSGDFTDKGKKRESISELDSIHAPKKRFSSLPSASNSVPPVASTSAHVDSISAEPMSISEIMFNRQLSELEYEELVMT</sequence>
<evidence type="ECO:0000256" key="4">
    <source>
        <dbReference type="ARBA" id="ARBA00022598"/>
    </source>
</evidence>
<dbReference type="EMBL" id="VSWC01000066">
    <property type="protein sequence ID" value="KAA1098187.1"/>
    <property type="molecule type" value="Genomic_DNA"/>
</dbReference>
<dbReference type="Gene3D" id="1.10.3260.10">
    <property type="entry name" value="DNA ligase, ATP-dependent, N-terminal domain"/>
    <property type="match status" value="1"/>
</dbReference>
<dbReference type="PANTHER" id="PTHR45997:SF1">
    <property type="entry name" value="DNA LIGASE 4"/>
    <property type="match status" value="1"/>
</dbReference>
<dbReference type="InterPro" id="IPR036599">
    <property type="entry name" value="DNA_ligase_N_sf"/>
</dbReference>
<feature type="compositionally biased region" description="Basic and acidic residues" evidence="17">
    <location>
        <begin position="14"/>
        <end position="28"/>
    </location>
</feature>
<dbReference type="InterPro" id="IPR001357">
    <property type="entry name" value="BRCT_dom"/>
</dbReference>
<evidence type="ECO:0000256" key="8">
    <source>
        <dbReference type="ARBA" id="ARBA00022763"/>
    </source>
</evidence>
<feature type="region of interest" description="Disordered" evidence="17">
    <location>
        <begin position="933"/>
        <end position="980"/>
    </location>
</feature>
<evidence type="ECO:0000313" key="20">
    <source>
        <dbReference type="EMBL" id="KAA1098187.1"/>
    </source>
</evidence>
<dbReference type="GO" id="GO:0006303">
    <property type="term" value="P:double-strand break repair via nonhomologous end joining"/>
    <property type="evidence" value="ECO:0007669"/>
    <property type="project" value="TreeGrafter"/>
</dbReference>
<evidence type="ECO:0000256" key="14">
    <source>
        <dbReference type="ARBA" id="ARBA00034003"/>
    </source>
</evidence>
<keyword evidence="8 15" id="KW-0227">DNA damage</keyword>
<gene>
    <name evidence="20" type="primary">LIG4_3</name>
    <name evidence="20" type="ORF">PGT21_029989</name>
</gene>
<evidence type="ECO:0000256" key="6">
    <source>
        <dbReference type="ARBA" id="ARBA00022737"/>
    </source>
</evidence>
<evidence type="ECO:0000256" key="9">
    <source>
        <dbReference type="ARBA" id="ARBA00022840"/>
    </source>
</evidence>
<dbReference type="EC" id="6.5.1.1" evidence="15"/>
<keyword evidence="12 15" id="KW-0234">DNA repair</keyword>
<evidence type="ECO:0000256" key="12">
    <source>
        <dbReference type="ARBA" id="ARBA00023204"/>
    </source>
</evidence>
<keyword evidence="6" id="KW-0677">Repeat</keyword>
<evidence type="ECO:0000259" key="18">
    <source>
        <dbReference type="PROSITE" id="PS50160"/>
    </source>
</evidence>
<feature type="domain" description="ATP-dependent DNA ligase family profile" evidence="18">
    <location>
        <begin position="383"/>
        <end position="525"/>
    </location>
</feature>
<proteinExistence type="inferred from homology"/>
<evidence type="ECO:0000256" key="13">
    <source>
        <dbReference type="ARBA" id="ARBA00023242"/>
    </source>
</evidence>
<keyword evidence="13" id="KW-0539">Nucleus</keyword>
<dbReference type="InterPro" id="IPR016059">
    <property type="entry name" value="DNA_ligase_ATP-dep_CS"/>
</dbReference>
<evidence type="ECO:0000256" key="1">
    <source>
        <dbReference type="ARBA" id="ARBA00001946"/>
    </source>
</evidence>
<dbReference type="Gene3D" id="3.30.470.30">
    <property type="entry name" value="DNA ligase/mRNA capping enzyme"/>
    <property type="match status" value="1"/>
</dbReference>
<evidence type="ECO:0000256" key="2">
    <source>
        <dbReference type="ARBA" id="ARBA00004123"/>
    </source>
</evidence>
<dbReference type="GO" id="GO:0071897">
    <property type="term" value="P:DNA biosynthetic process"/>
    <property type="evidence" value="ECO:0007669"/>
    <property type="project" value="InterPro"/>
</dbReference>
<dbReference type="SMART" id="SM00292">
    <property type="entry name" value="BRCT"/>
    <property type="match status" value="1"/>
</dbReference>
<dbReference type="GO" id="GO:0006310">
    <property type="term" value="P:DNA recombination"/>
    <property type="evidence" value="ECO:0007669"/>
    <property type="project" value="UniProtKB-KW"/>
</dbReference>
<comment type="cofactor">
    <cofactor evidence="1">
        <name>Mg(2+)</name>
        <dbReference type="ChEBI" id="CHEBI:18420"/>
    </cofactor>
</comment>
<dbReference type="PROSITE" id="PS50172">
    <property type="entry name" value="BRCT"/>
    <property type="match status" value="1"/>
</dbReference>
<comment type="caution">
    <text evidence="20">The sequence shown here is derived from an EMBL/GenBank/DDBJ whole genome shotgun (WGS) entry which is preliminary data.</text>
</comment>
<organism evidence="20 21">
    <name type="scientific">Puccinia graminis f. sp. tritici</name>
    <dbReference type="NCBI Taxonomy" id="56615"/>
    <lineage>
        <taxon>Eukaryota</taxon>
        <taxon>Fungi</taxon>
        <taxon>Dikarya</taxon>
        <taxon>Basidiomycota</taxon>
        <taxon>Pucciniomycotina</taxon>
        <taxon>Pucciniomycetes</taxon>
        <taxon>Pucciniales</taxon>
        <taxon>Pucciniaceae</taxon>
        <taxon>Puccinia</taxon>
    </lineage>
</organism>
<evidence type="ECO:0000256" key="16">
    <source>
        <dbReference type="RuleBase" id="RU004196"/>
    </source>
</evidence>
<dbReference type="InterPro" id="IPR012310">
    <property type="entry name" value="DNA_ligase_ATP-dep_cent"/>
</dbReference>
<keyword evidence="10" id="KW-0460">Magnesium</keyword>
<reference evidence="20 21" key="1">
    <citation type="submission" date="2019-05" db="EMBL/GenBank/DDBJ databases">
        <title>Emergence of the Ug99 lineage of the wheat stem rust pathogen through somatic hybridization.</title>
        <authorList>
            <person name="Li F."/>
            <person name="Upadhyaya N.M."/>
            <person name="Sperschneider J."/>
            <person name="Matny O."/>
            <person name="Nguyen-Phuc H."/>
            <person name="Mago R."/>
            <person name="Raley C."/>
            <person name="Miller M.E."/>
            <person name="Silverstein K.A.T."/>
            <person name="Henningsen E."/>
            <person name="Hirsch C.D."/>
            <person name="Visser B."/>
            <person name="Pretorius Z.A."/>
            <person name="Steffenson B.J."/>
            <person name="Schwessinger B."/>
            <person name="Dodds P.N."/>
            <person name="Figueroa M."/>
        </authorList>
    </citation>
    <scope>NUCLEOTIDE SEQUENCE [LARGE SCALE GENOMIC DNA]</scope>
    <source>
        <strain evidence="20">21-0</strain>
    </source>
</reference>
<evidence type="ECO:0000256" key="7">
    <source>
        <dbReference type="ARBA" id="ARBA00022741"/>
    </source>
</evidence>
<evidence type="ECO:0000256" key="10">
    <source>
        <dbReference type="ARBA" id="ARBA00022842"/>
    </source>
</evidence>
<dbReference type="CDD" id="cd07903">
    <property type="entry name" value="Adenylation_DNA_ligase_IV"/>
    <property type="match status" value="1"/>
</dbReference>
<evidence type="ECO:0000259" key="19">
    <source>
        <dbReference type="PROSITE" id="PS50172"/>
    </source>
</evidence>
<feature type="region of interest" description="Disordered" evidence="17">
    <location>
        <begin position="806"/>
        <end position="826"/>
    </location>
</feature>
<evidence type="ECO:0000256" key="11">
    <source>
        <dbReference type="ARBA" id="ARBA00023172"/>
    </source>
</evidence>
<dbReference type="PROSITE" id="PS00697">
    <property type="entry name" value="DNA_LIGASE_A1"/>
    <property type="match status" value="1"/>
</dbReference>
<dbReference type="Gene3D" id="2.40.50.140">
    <property type="entry name" value="Nucleic acid-binding proteins"/>
    <property type="match status" value="1"/>
</dbReference>
<dbReference type="InterPro" id="IPR029710">
    <property type="entry name" value="LIG4"/>
</dbReference>
<feature type="compositionally biased region" description="Pro residues" evidence="17">
    <location>
        <begin position="956"/>
        <end position="971"/>
    </location>
</feature>
<keyword evidence="11 15" id="KW-0233">DNA recombination</keyword>
<comment type="catalytic activity">
    <reaction evidence="14 15">
        <text>ATP + (deoxyribonucleotide)n-3'-hydroxyl + 5'-phospho-(deoxyribonucleotide)m = (deoxyribonucleotide)n+m + AMP + diphosphate.</text>
        <dbReference type="EC" id="6.5.1.1"/>
    </reaction>
</comment>
<keyword evidence="9 15" id="KW-0067">ATP-binding</keyword>
<evidence type="ECO:0000256" key="17">
    <source>
        <dbReference type="SAM" id="MobiDB-lite"/>
    </source>
</evidence>
<name>A0A5B0P9D3_PUCGR</name>
<evidence type="ECO:0000256" key="15">
    <source>
        <dbReference type="RuleBase" id="RU000617"/>
    </source>
</evidence>
<dbReference type="InterPro" id="IPR000977">
    <property type="entry name" value="DNA_ligase_ATP-dep"/>
</dbReference>
<feature type="compositionally biased region" description="Acidic residues" evidence="17">
    <location>
        <begin position="810"/>
        <end position="821"/>
    </location>
</feature>
<dbReference type="GO" id="GO:0005524">
    <property type="term" value="F:ATP binding"/>
    <property type="evidence" value="ECO:0007669"/>
    <property type="project" value="UniProtKB-KW"/>
</dbReference>
<keyword evidence="4 15" id="KW-0436">Ligase</keyword>
<accession>A0A5B0P9D3</accession>
<dbReference type="GO" id="GO:0003677">
    <property type="term" value="F:DNA binding"/>
    <property type="evidence" value="ECO:0007669"/>
    <property type="project" value="InterPro"/>
</dbReference>
<dbReference type="GO" id="GO:0006297">
    <property type="term" value="P:nucleotide-excision repair, DNA gap filling"/>
    <property type="evidence" value="ECO:0007669"/>
    <property type="project" value="TreeGrafter"/>
</dbReference>
<dbReference type="InterPro" id="IPR036420">
    <property type="entry name" value="BRCT_dom_sf"/>
</dbReference>
<dbReference type="OrthoDB" id="2495536at2759"/>
<dbReference type="GO" id="GO:0032807">
    <property type="term" value="C:DNA ligase IV complex"/>
    <property type="evidence" value="ECO:0007669"/>
    <property type="project" value="TreeGrafter"/>
</dbReference>
<feature type="region of interest" description="Disordered" evidence="17">
    <location>
        <begin position="1"/>
        <end position="34"/>
    </location>
</feature>
<dbReference type="NCBIfam" id="TIGR00574">
    <property type="entry name" value="dnl1"/>
    <property type="match status" value="1"/>
</dbReference>
<dbReference type="GO" id="GO:0046872">
    <property type="term" value="F:metal ion binding"/>
    <property type="evidence" value="ECO:0007669"/>
    <property type="project" value="UniProtKB-KW"/>
</dbReference>
<dbReference type="Gene3D" id="3.40.50.10190">
    <property type="entry name" value="BRCT domain"/>
    <property type="match status" value="1"/>
</dbReference>
<dbReference type="SUPFAM" id="SSF56091">
    <property type="entry name" value="DNA ligase/mRNA capping enzyme, catalytic domain"/>
    <property type="match status" value="1"/>
</dbReference>
<dbReference type="InterPro" id="IPR012309">
    <property type="entry name" value="DNA_ligase_ATP-dep_C"/>
</dbReference>
<dbReference type="Pfam" id="PF04675">
    <property type="entry name" value="DNA_ligase_A_N"/>
    <property type="match status" value="1"/>
</dbReference>
<keyword evidence="5" id="KW-0479">Metal-binding</keyword>
<dbReference type="InterPro" id="IPR012340">
    <property type="entry name" value="NA-bd_OB-fold"/>
</dbReference>
<dbReference type="Pfam" id="PF04679">
    <property type="entry name" value="DNA_ligase_A_C"/>
    <property type="match status" value="1"/>
</dbReference>
<dbReference type="Pfam" id="PF01068">
    <property type="entry name" value="DNA_ligase_A_M"/>
    <property type="match status" value="1"/>
</dbReference>
<dbReference type="InterPro" id="IPR012308">
    <property type="entry name" value="DNA_ligase_ATP-dep_N"/>
</dbReference>
<dbReference type="PANTHER" id="PTHR45997">
    <property type="entry name" value="DNA LIGASE 4"/>
    <property type="match status" value="1"/>
</dbReference>
<evidence type="ECO:0000256" key="3">
    <source>
        <dbReference type="ARBA" id="ARBA00007572"/>
    </source>
</evidence>
<dbReference type="SUPFAM" id="SSF52113">
    <property type="entry name" value="BRCT domain"/>
    <property type="match status" value="1"/>
</dbReference>
<dbReference type="GO" id="GO:0003910">
    <property type="term" value="F:DNA ligase (ATP) activity"/>
    <property type="evidence" value="ECO:0007669"/>
    <property type="project" value="UniProtKB-EC"/>
</dbReference>
<evidence type="ECO:0000313" key="21">
    <source>
        <dbReference type="Proteomes" id="UP000324748"/>
    </source>
</evidence>
<comment type="subcellular location">
    <subcellularLocation>
        <location evidence="2">Nucleus</location>
    </subcellularLocation>
</comment>
<keyword evidence="7 15" id="KW-0547">Nucleotide-binding</keyword>
<comment type="similarity">
    <text evidence="3 16">Belongs to the ATP-dependent DNA ligase family.</text>
</comment>
<dbReference type="PROSITE" id="PS50160">
    <property type="entry name" value="DNA_LIGASE_A3"/>
    <property type="match status" value="1"/>
</dbReference>
<dbReference type="Proteomes" id="UP000324748">
    <property type="component" value="Unassembled WGS sequence"/>
</dbReference>
<dbReference type="InterPro" id="IPR044125">
    <property type="entry name" value="Adenylation_DNA_ligase_IV"/>
</dbReference>
<keyword evidence="21" id="KW-1185">Reference proteome</keyword>
<evidence type="ECO:0000256" key="5">
    <source>
        <dbReference type="ARBA" id="ARBA00022723"/>
    </source>
</evidence>
<dbReference type="SUPFAM" id="SSF50249">
    <property type="entry name" value="Nucleic acid-binding proteins"/>
    <property type="match status" value="1"/>
</dbReference>
<dbReference type="SUPFAM" id="SSF117018">
    <property type="entry name" value="ATP-dependent DNA ligase DNA-binding domain"/>
    <property type="match status" value="1"/>
</dbReference>